<evidence type="ECO:0000313" key="1">
    <source>
        <dbReference type="EMBL" id="MPC09406.1"/>
    </source>
</evidence>
<dbReference type="Proteomes" id="UP000324222">
    <property type="component" value="Unassembled WGS sequence"/>
</dbReference>
<dbReference type="EMBL" id="VSRR010000068">
    <property type="protein sequence ID" value="MPC09406.1"/>
    <property type="molecule type" value="Genomic_DNA"/>
</dbReference>
<evidence type="ECO:0000313" key="2">
    <source>
        <dbReference type="Proteomes" id="UP000324222"/>
    </source>
</evidence>
<protein>
    <submittedName>
        <fullName evidence="1">Uncharacterized protein</fullName>
    </submittedName>
</protein>
<accession>A0A5B7CLX5</accession>
<organism evidence="1 2">
    <name type="scientific">Portunus trituberculatus</name>
    <name type="common">Swimming crab</name>
    <name type="synonym">Neptunus trituberculatus</name>
    <dbReference type="NCBI Taxonomy" id="210409"/>
    <lineage>
        <taxon>Eukaryota</taxon>
        <taxon>Metazoa</taxon>
        <taxon>Ecdysozoa</taxon>
        <taxon>Arthropoda</taxon>
        <taxon>Crustacea</taxon>
        <taxon>Multicrustacea</taxon>
        <taxon>Malacostraca</taxon>
        <taxon>Eumalacostraca</taxon>
        <taxon>Eucarida</taxon>
        <taxon>Decapoda</taxon>
        <taxon>Pleocyemata</taxon>
        <taxon>Brachyura</taxon>
        <taxon>Eubrachyura</taxon>
        <taxon>Portunoidea</taxon>
        <taxon>Portunidae</taxon>
        <taxon>Portuninae</taxon>
        <taxon>Portunus</taxon>
    </lineage>
</organism>
<name>A0A5B7CLX5_PORTR</name>
<sequence length="77" mass="8785">MARACVRKRSSIASFSSIGPWEHYGSDHYHSDRILLLIRRLPALNFAIIFEEPRVAGELTRGVWSSLAWYNPPPCLT</sequence>
<gene>
    <name evidence="1" type="ORF">E2C01_002017</name>
</gene>
<keyword evidence="2" id="KW-1185">Reference proteome</keyword>
<comment type="caution">
    <text evidence="1">The sequence shown here is derived from an EMBL/GenBank/DDBJ whole genome shotgun (WGS) entry which is preliminary data.</text>
</comment>
<proteinExistence type="predicted"/>
<dbReference type="AlphaFoldDB" id="A0A5B7CLX5"/>
<reference evidence="1 2" key="1">
    <citation type="submission" date="2019-05" db="EMBL/GenBank/DDBJ databases">
        <title>Another draft genome of Portunus trituberculatus and its Hox gene families provides insights of decapod evolution.</title>
        <authorList>
            <person name="Jeong J.-H."/>
            <person name="Song I."/>
            <person name="Kim S."/>
            <person name="Choi T."/>
            <person name="Kim D."/>
            <person name="Ryu S."/>
            <person name="Kim W."/>
        </authorList>
    </citation>
    <scope>NUCLEOTIDE SEQUENCE [LARGE SCALE GENOMIC DNA]</scope>
    <source>
        <tissue evidence="1">Muscle</tissue>
    </source>
</reference>